<organism evidence="1 2">
    <name type="scientific">Priestia veravalensis</name>
    <dbReference type="NCBI Taxonomy" id="1414648"/>
    <lineage>
        <taxon>Bacteria</taxon>
        <taxon>Bacillati</taxon>
        <taxon>Bacillota</taxon>
        <taxon>Bacilli</taxon>
        <taxon>Bacillales</taxon>
        <taxon>Bacillaceae</taxon>
        <taxon>Priestia</taxon>
    </lineage>
</organism>
<keyword evidence="2" id="KW-1185">Reference proteome</keyword>
<dbReference type="Proteomes" id="UP000053681">
    <property type="component" value="Unassembled WGS sequence"/>
</dbReference>
<comment type="caution">
    <text evidence="1">The sequence shown here is derived from an EMBL/GenBank/DDBJ whole genome shotgun (WGS) entry which is preliminary data.</text>
</comment>
<evidence type="ECO:0000313" key="1">
    <source>
        <dbReference type="EMBL" id="KSU88918.1"/>
    </source>
</evidence>
<protein>
    <submittedName>
        <fullName evidence="1">Uncharacterized protein</fullName>
    </submittedName>
</protein>
<dbReference type="AlphaFoldDB" id="A0A0V8JPL8"/>
<dbReference type="RefSeq" id="WP_062686521.1">
    <property type="nucleotide sequence ID" value="NZ_KQ758633.1"/>
</dbReference>
<gene>
    <name evidence="1" type="ORF">AS180_05320</name>
</gene>
<dbReference type="EMBL" id="LNQP01000013">
    <property type="protein sequence ID" value="KSU88918.1"/>
    <property type="molecule type" value="Genomic_DNA"/>
</dbReference>
<name>A0A0V8JPL8_9BACI</name>
<evidence type="ECO:0000313" key="2">
    <source>
        <dbReference type="Proteomes" id="UP000053681"/>
    </source>
</evidence>
<sequence length="101" mass="12154">MKNEEIRKVIATIQNAFRNLVKAIYEKFLNKFREWMNYKVNVQEQIQKRKAMYMNWKRSVPYDTRKSNQVLCNKPRVYMPKGLSLGVGIHYHKNLNLFGKS</sequence>
<accession>A0A0V8JPL8</accession>
<reference evidence="1 2" key="1">
    <citation type="submission" date="2015-11" db="EMBL/GenBank/DDBJ databases">
        <title>Bacillus caseinolyticus sp nov.</title>
        <authorList>
            <person name="Dastager S.G."/>
            <person name="Mawlankar R."/>
        </authorList>
    </citation>
    <scope>NUCLEOTIDE SEQUENCE [LARGE SCALE GENOMIC DNA]</scope>
    <source>
        <strain evidence="1 2">SGD-V-76</strain>
    </source>
</reference>
<proteinExistence type="predicted"/>